<organism evidence="2">
    <name type="scientific">uncultured Acetobacteraceae bacterium</name>
    <dbReference type="NCBI Taxonomy" id="169975"/>
    <lineage>
        <taxon>Bacteria</taxon>
        <taxon>Pseudomonadati</taxon>
        <taxon>Pseudomonadota</taxon>
        <taxon>Alphaproteobacteria</taxon>
        <taxon>Acetobacterales</taxon>
        <taxon>Acetobacteraceae</taxon>
        <taxon>environmental samples</taxon>
    </lineage>
</organism>
<accession>A0A6J4IAQ4</accession>
<name>A0A6J4IAQ4_9PROT</name>
<feature type="non-terminal residue" evidence="2">
    <location>
        <position position="90"/>
    </location>
</feature>
<dbReference type="AlphaFoldDB" id="A0A6J4IAQ4"/>
<sequence>CSSRSRASSASPTGGSPPPRSSTTCLTTTACCRPSSGRSWTARRVSRSCPASSISGAARSKGRCTQCESRLRRWSGRRSCATRTGSSAST</sequence>
<evidence type="ECO:0000256" key="1">
    <source>
        <dbReference type="SAM" id="MobiDB-lite"/>
    </source>
</evidence>
<dbReference type="EMBL" id="CADCTG010000157">
    <property type="protein sequence ID" value="CAA9246881.1"/>
    <property type="molecule type" value="Genomic_DNA"/>
</dbReference>
<gene>
    <name evidence="2" type="ORF">AVDCRST_MAG08-1900</name>
</gene>
<feature type="non-terminal residue" evidence="2">
    <location>
        <position position="1"/>
    </location>
</feature>
<reference evidence="2" key="1">
    <citation type="submission" date="2020-02" db="EMBL/GenBank/DDBJ databases">
        <authorList>
            <person name="Meier V. D."/>
        </authorList>
    </citation>
    <scope>NUCLEOTIDE SEQUENCE</scope>
    <source>
        <strain evidence="2">AVDCRST_MAG08</strain>
    </source>
</reference>
<proteinExistence type="predicted"/>
<evidence type="ECO:0000313" key="2">
    <source>
        <dbReference type="EMBL" id="CAA9246881.1"/>
    </source>
</evidence>
<feature type="compositionally biased region" description="Low complexity" evidence="1">
    <location>
        <begin position="1"/>
        <end position="14"/>
    </location>
</feature>
<feature type="region of interest" description="Disordered" evidence="1">
    <location>
        <begin position="1"/>
        <end position="26"/>
    </location>
</feature>
<protein>
    <submittedName>
        <fullName evidence="2">Uncharacterized protein</fullName>
    </submittedName>
</protein>